<keyword evidence="17" id="KW-1185">Reference proteome</keyword>
<feature type="binding site" evidence="14">
    <location>
        <begin position="27"/>
        <end position="28"/>
    </location>
    <ligand>
        <name>D-ribulose 5-phosphate</name>
        <dbReference type="ChEBI" id="CHEBI:58121"/>
    </ligand>
</feature>
<reference evidence="16 17" key="1">
    <citation type="submission" date="2018-04" db="EMBL/GenBank/DDBJ databases">
        <title>Novel Campyloabacter and Helicobacter Species and Strains.</title>
        <authorList>
            <person name="Mannion A.J."/>
            <person name="Shen Z."/>
            <person name="Fox J.G."/>
        </authorList>
    </citation>
    <scope>NUCLEOTIDE SEQUENCE [LARGE SCALE GENOMIC DNA]</scope>
    <source>
        <strain evidence="16 17">MIT 97-5075</strain>
    </source>
</reference>
<feature type="binding site" evidence="14">
    <location>
        <position position="32"/>
    </location>
    <ligand>
        <name>D-ribulose 5-phosphate</name>
        <dbReference type="ChEBI" id="CHEBI:58121"/>
    </ligand>
</feature>
<dbReference type="GO" id="GO:0030145">
    <property type="term" value="F:manganese ion binding"/>
    <property type="evidence" value="ECO:0007669"/>
    <property type="project" value="UniProtKB-UniRule"/>
</dbReference>
<dbReference type="FunFam" id="3.90.870.10:FF:000001">
    <property type="entry name" value="Riboflavin biosynthesis protein RibBA"/>
    <property type="match status" value="1"/>
</dbReference>
<evidence type="ECO:0000259" key="15">
    <source>
        <dbReference type="Pfam" id="PF00925"/>
    </source>
</evidence>
<evidence type="ECO:0000256" key="11">
    <source>
        <dbReference type="ARBA" id="ARBA00022842"/>
    </source>
</evidence>
<dbReference type="Pfam" id="PF00925">
    <property type="entry name" value="GTP_cyclohydro2"/>
    <property type="match status" value="1"/>
</dbReference>
<dbReference type="PANTHER" id="PTHR21327:SF18">
    <property type="entry name" value="3,4-DIHYDROXY-2-BUTANONE 4-PHOSPHATE SYNTHASE"/>
    <property type="match status" value="1"/>
</dbReference>
<comment type="similarity">
    <text evidence="14">Belongs to the DHBP synthase family.</text>
</comment>
<dbReference type="GO" id="GO:0008686">
    <property type="term" value="F:3,4-dihydroxy-2-butanone-4-phosphate synthase activity"/>
    <property type="evidence" value="ECO:0007669"/>
    <property type="project" value="UniProtKB-UniRule"/>
</dbReference>
<feature type="domain" description="GTP cyclohydrolase II" evidence="15">
    <location>
        <begin position="279"/>
        <end position="340"/>
    </location>
</feature>
<evidence type="ECO:0000256" key="8">
    <source>
        <dbReference type="ARBA" id="ARBA00018836"/>
    </source>
</evidence>
<dbReference type="UniPathway" id="UPA00275">
    <property type="reaction ID" value="UER00399"/>
</dbReference>
<comment type="cofactor">
    <cofactor evidence="2">
        <name>Mn(2+)</name>
        <dbReference type="ChEBI" id="CHEBI:29035"/>
    </cofactor>
</comment>
<evidence type="ECO:0000256" key="14">
    <source>
        <dbReference type="HAMAP-Rule" id="MF_00180"/>
    </source>
</evidence>
<dbReference type="GO" id="GO:0000287">
    <property type="term" value="F:magnesium ion binding"/>
    <property type="evidence" value="ECO:0007669"/>
    <property type="project" value="UniProtKB-UniRule"/>
</dbReference>
<feature type="site" description="Essential for catalytic activity" evidence="14">
    <location>
        <position position="163"/>
    </location>
</feature>
<feature type="binding site" evidence="14">
    <location>
        <position position="28"/>
    </location>
    <ligand>
        <name>Mg(2+)</name>
        <dbReference type="ChEBI" id="CHEBI:18420"/>
        <label>2</label>
    </ligand>
</feature>
<evidence type="ECO:0000256" key="10">
    <source>
        <dbReference type="ARBA" id="ARBA00022723"/>
    </source>
</evidence>
<evidence type="ECO:0000313" key="17">
    <source>
        <dbReference type="Proteomes" id="UP000256424"/>
    </source>
</evidence>
<dbReference type="AlphaFoldDB" id="A0A3D8J711"/>
<feature type="binding site" evidence="14">
    <location>
        <begin position="139"/>
        <end position="143"/>
    </location>
    <ligand>
        <name>D-ribulose 5-phosphate</name>
        <dbReference type="ChEBI" id="CHEBI:58121"/>
    </ligand>
</feature>
<evidence type="ECO:0000256" key="12">
    <source>
        <dbReference type="ARBA" id="ARBA00023211"/>
    </source>
</evidence>
<protein>
    <recommendedName>
        <fullName evidence="8 14">3,4-dihydroxy-2-butanone 4-phosphate synthase</fullName>
        <shortName evidence="14">DHBP synthase</shortName>
        <ecNumber evidence="7 14">4.1.99.12</ecNumber>
    </recommendedName>
</protein>
<dbReference type="Proteomes" id="UP000256424">
    <property type="component" value="Unassembled WGS sequence"/>
</dbReference>
<evidence type="ECO:0000256" key="5">
    <source>
        <dbReference type="ARBA" id="ARBA00005520"/>
    </source>
</evidence>
<proteinExistence type="inferred from homology"/>
<comment type="function">
    <text evidence="3 14">Catalyzes the conversion of D-ribulose 5-phosphate to formate and 3,4-dihydroxy-2-butanone 4-phosphate.</text>
</comment>
<keyword evidence="9 14" id="KW-0686">Riboflavin biosynthesis</keyword>
<comment type="similarity">
    <text evidence="5">In the N-terminal section; belongs to the DHBP synthase family.</text>
</comment>
<dbReference type="SUPFAM" id="SSF142695">
    <property type="entry name" value="RibA-like"/>
    <property type="match status" value="1"/>
</dbReference>
<keyword evidence="10 14" id="KW-0479">Metal-binding</keyword>
<evidence type="ECO:0000256" key="13">
    <source>
        <dbReference type="ARBA" id="ARBA00023239"/>
    </source>
</evidence>
<evidence type="ECO:0000256" key="7">
    <source>
        <dbReference type="ARBA" id="ARBA00012153"/>
    </source>
</evidence>
<gene>
    <name evidence="14" type="primary">ribB</name>
    <name evidence="16" type="ORF">CQA66_03195</name>
</gene>
<dbReference type="InterPro" id="IPR036144">
    <property type="entry name" value="RibA-like_sf"/>
</dbReference>
<evidence type="ECO:0000256" key="9">
    <source>
        <dbReference type="ARBA" id="ARBA00022619"/>
    </source>
</evidence>
<dbReference type="RefSeq" id="WP_104763182.1">
    <property type="nucleotide sequence ID" value="NZ_FZPM01000014.1"/>
</dbReference>
<dbReference type="Gene3D" id="3.90.870.10">
    <property type="entry name" value="DHBP synthase"/>
    <property type="match status" value="1"/>
</dbReference>
<dbReference type="Gene3D" id="3.40.50.10990">
    <property type="entry name" value="GTP cyclohydrolase II"/>
    <property type="match status" value="1"/>
</dbReference>
<dbReference type="GO" id="GO:0005829">
    <property type="term" value="C:cytosol"/>
    <property type="evidence" value="ECO:0007669"/>
    <property type="project" value="TreeGrafter"/>
</dbReference>
<accession>A0A3D8J711</accession>
<evidence type="ECO:0000256" key="6">
    <source>
        <dbReference type="ARBA" id="ARBA00008976"/>
    </source>
</evidence>
<keyword evidence="11 14" id="KW-0460">Magnesium</keyword>
<organism evidence="16 17">
    <name type="scientific">Helicobacter aurati</name>
    <dbReference type="NCBI Taxonomy" id="137778"/>
    <lineage>
        <taxon>Bacteria</taxon>
        <taxon>Pseudomonadati</taxon>
        <taxon>Campylobacterota</taxon>
        <taxon>Epsilonproteobacteria</taxon>
        <taxon>Campylobacterales</taxon>
        <taxon>Helicobacteraceae</taxon>
        <taxon>Helicobacter</taxon>
    </lineage>
</organism>
<comment type="subunit">
    <text evidence="14">Homodimer.</text>
</comment>
<dbReference type="PIRSF" id="PIRSF001259">
    <property type="entry name" value="RibA"/>
    <property type="match status" value="1"/>
</dbReference>
<comment type="similarity">
    <text evidence="6">In the C-terminal section; belongs to the GTP cyclohydrolase II family.</text>
</comment>
<dbReference type="GO" id="GO:0003935">
    <property type="term" value="F:GTP cyclohydrolase II activity"/>
    <property type="evidence" value="ECO:0007669"/>
    <property type="project" value="TreeGrafter"/>
</dbReference>
<dbReference type="NCBIfam" id="TIGR00506">
    <property type="entry name" value="ribB"/>
    <property type="match status" value="1"/>
</dbReference>
<feature type="site" description="Essential for catalytic activity" evidence="14">
    <location>
        <position position="125"/>
    </location>
</feature>
<name>A0A3D8J711_9HELI</name>
<feature type="binding site" evidence="14">
    <location>
        <position position="28"/>
    </location>
    <ligand>
        <name>Mg(2+)</name>
        <dbReference type="ChEBI" id="CHEBI:18420"/>
        <label>1</label>
    </ligand>
</feature>
<comment type="catalytic activity">
    <reaction evidence="1 14">
        <text>D-ribulose 5-phosphate = (2S)-2-hydroxy-3-oxobutyl phosphate + formate + H(+)</text>
        <dbReference type="Rhea" id="RHEA:18457"/>
        <dbReference type="ChEBI" id="CHEBI:15378"/>
        <dbReference type="ChEBI" id="CHEBI:15740"/>
        <dbReference type="ChEBI" id="CHEBI:58121"/>
        <dbReference type="ChEBI" id="CHEBI:58830"/>
        <dbReference type="EC" id="4.1.99.12"/>
    </reaction>
</comment>
<dbReference type="EC" id="4.1.99.12" evidence="7 14"/>
<dbReference type="HAMAP" id="MF_00180">
    <property type="entry name" value="RibB"/>
    <property type="match status" value="1"/>
</dbReference>
<dbReference type="InterPro" id="IPR017945">
    <property type="entry name" value="DHBP_synth_RibB-like_a/b_dom"/>
</dbReference>
<dbReference type="GO" id="GO:0009231">
    <property type="term" value="P:riboflavin biosynthetic process"/>
    <property type="evidence" value="ECO:0007669"/>
    <property type="project" value="UniProtKB-UniRule"/>
</dbReference>
<comment type="cofactor">
    <cofactor evidence="14">
        <name>Mg(2+)</name>
        <dbReference type="ChEBI" id="CHEBI:18420"/>
    </cofactor>
    <cofactor evidence="14">
        <name>Mn(2+)</name>
        <dbReference type="ChEBI" id="CHEBI:29035"/>
    </cofactor>
    <text evidence="14">Binds 2 divalent metal cations per subunit. Magnesium or manganese.</text>
</comment>
<evidence type="ECO:0000256" key="4">
    <source>
        <dbReference type="ARBA" id="ARBA00004904"/>
    </source>
</evidence>
<evidence type="ECO:0000256" key="1">
    <source>
        <dbReference type="ARBA" id="ARBA00000141"/>
    </source>
</evidence>
<dbReference type="NCBIfam" id="NF006804">
    <property type="entry name" value="PRK09314.1"/>
    <property type="match status" value="1"/>
</dbReference>
<dbReference type="OrthoDB" id="9793111at2"/>
<evidence type="ECO:0000256" key="2">
    <source>
        <dbReference type="ARBA" id="ARBA00001936"/>
    </source>
</evidence>
<sequence length="342" mass="38275">MYQQRVKEAINSIKKGEMIIIMDDEDRENEGDLVMAGIFSTPQKINFMAQEARGLICVSITQDLAARLDLPPMVSKNDSNHETAFTVSIDAKSARTGISAYERDMTIKLMCDVNTTPNDFVRPGHIFPLVAKEGGVLARTGHTEASVDICRLAGVLPLSVICEIMKKDGTMAGRGDKFLLDFAKEQNLKILYVSDIIQYRLNYENLVCKITEENFIFLGVPCTRVIFRDHLGCRHTVFTFQTDSMHVPLVKFHTIKSDLALLESATEFDDLTRGIAKIQKEGGYCIFLNADSTQNKDVKNYGVGAQILRLLEVENFRLLSSSKSEYAALSGFNLKLIEKVEI</sequence>
<dbReference type="SUPFAM" id="SSF55821">
    <property type="entry name" value="YrdC/RibB"/>
    <property type="match status" value="1"/>
</dbReference>
<dbReference type="EMBL" id="NXLW01000004">
    <property type="protein sequence ID" value="RDU72906.1"/>
    <property type="molecule type" value="Genomic_DNA"/>
</dbReference>
<dbReference type="InterPro" id="IPR032677">
    <property type="entry name" value="GTP_cyclohydro_II"/>
</dbReference>
<keyword evidence="16" id="KW-0378">Hydrolase</keyword>
<comment type="pathway">
    <text evidence="4 14">Cofactor biosynthesis; riboflavin biosynthesis; 2-hydroxy-3-oxobutyl phosphate from D-ribulose 5-phosphate: step 1/1.</text>
</comment>
<evidence type="ECO:0000256" key="3">
    <source>
        <dbReference type="ARBA" id="ARBA00002284"/>
    </source>
</evidence>
<comment type="caution">
    <text evidence="16">The sequence shown here is derived from an EMBL/GenBank/DDBJ whole genome shotgun (WGS) entry which is preliminary data.</text>
</comment>
<dbReference type="InterPro" id="IPR000422">
    <property type="entry name" value="DHBP_synthase_RibB"/>
</dbReference>
<dbReference type="PANTHER" id="PTHR21327">
    <property type="entry name" value="GTP CYCLOHYDROLASE II-RELATED"/>
    <property type="match status" value="1"/>
</dbReference>
<feature type="binding site" evidence="14">
    <location>
        <position position="142"/>
    </location>
    <ligand>
        <name>Mg(2+)</name>
        <dbReference type="ChEBI" id="CHEBI:18420"/>
        <label>2</label>
    </ligand>
</feature>
<evidence type="ECO:0000313" key="16">
    <source>
        <dbReference type="EMBL" id="RDU72906.1"/>
    </source>
</evidence>
<dbReference type="Pfam" id="PF00926">
    <property type="entry name" value="DHBP_synthase"/>
    <property type="match status" value="1"/>
</dbReference>
<keyword evidence="12 14" id="KW-0464">Manganese</keyword>
<keyword evidence="13 14" id="KW-0456">Lyase</keyword>